<organism evidence="2 3">
    <name type="scientific">Helianthus annuus</name>
    <name type="common">Common sunflower</name>
    <dbReference type="NCBI Taxonomy" id="4232"/>
    <lineage>
        <taxon>Eukaryota</taxon>
        <taxon>Viridiplantae</taxon>
        <taxon>Streptophyta</taxon>
        <taxon>Embryophyta</taxon>
        <taxon>Tracheophyta</taxon>
        <taxon>Spermatophyta</taxon>
        <taxon>Magnoliopsida</taxon>
        <taxon>eudicotyledons</taxon>
        <taxon>Gunneridae</taxon>
        <taxon>Pentapetalae</taxon>
        <taxon>asterids</taxon>
        <taxon>campanulids</taxon>
        <taxon>Asterales</taxon>
        <taxon>Asteraceae</taxon>
        <taxon>Asteroideae</taxon>
        <taxon>Heliantheae alliance</taxon>
        <taxon>Heliantheae</taxon>
        <taxon>Helianthus</taxon>
    </lineage>
</organism>
<dbReference type="SUPFAM" id="SSF74650">
    <property type="entry name" value="Galactose mutarotase-like"/>
    <property type="match status" value="1"/>
</dbReference>
<dbReference type="EC" id="5.1.3.15" evidence="1"/>
<dbReference type="AlphaFoldDB" id="A0A251VNM9"/>
<dbReference type="PANTHER" id="PTHR11122">
    <property type="entry name" value="APOSPORY-ASSOCIATED PROTEIN C-RELATED"/>
    <property type="match status" value="1"/>
</dbReference>
<keyword evidence="3" id="KW-1185">Reference proteome</keyword>
<dbReference type="GO" id="GO:0047938">
    <property type="term" value="F:glucose-6-phosphate 1-epimerase activity"/>
    <property type="evidence" value="ECO:0000318"/>
    <property type="project" value="GO_Central"/>
</dbReference>
<dbReference type="GO" id="GO:0005975">
    <property type="term" value="P:carbohydrate metabolic process"/>
    <property type="evidence" value="ECO:0007669"/>
    <property type="project" value="InterPro"/>
</dbReference>
<dbReference type="GO" id="GO:0030246">
    <property type="term" value="F:carbohydrate binding"/>
    <property type="evidence" value="ECO:0007669"/>
    <property type="project" value="InterPro"/>
</dbReference>
<dbReference type="Gene3D" id="2.70.98.10">
    <property type="match status" value="1"/>
</dbReference>
<dbReference type="EMBL" id="CM007890">
    <property type="protein sequence ID" value="OTG36696.1"/>
    <property type="molecule type" value="Genomic_DNA"/>
</dbReference>
<reference evidence="1" key="3">
    <citation type="submission" date="2020-06" db="EMBL/GenBank/DDBJ databases">
        <title>Helianthus annuus Genome sequencing and assembly Release 2.</title>
        <authorList>
            <person name="Gouzy J."/>
            <person name="Langlade N."/>
            <person name="Munos S."/>
        </authorList>
    </citation>
    <scope>NUCLEOTIDE SEQUENCE</scope>
    <source>
        <tissue evidence="1">Leaves</tissue>
    </source>
</reference>
<dbReference type="InterPro" id="IPR011013">
    <property type="entry name" value="Gal_mutarotase_sf_dom"/>
</dbReference>
<dbReference type="Proteomes" id="UP000215914">
    <property type="component" value="Chromosome 1"/>
</dbReference>
<evidence type="ECO:0000313" key="2">
    <source>
        <dbReference type="EMBL" id="OTG36696.1"/>
    </source>
</evidence>
<sequence>MVKKSTNIENPQTKEDLHTWPYRFELRLRVFVGADKLTMIPRVRNVDNKAFSFTIALRNYLSVSDVSEVSVEGLETLDYFDNLLKRERYTEQADAITFDGEIDRVYLSTPKIAVIDHERKRTIVLRKEGMVDAEIEVGVLSVMNRG</sequence>
<dbReference type="GO" id="GO:0005737">
    <property type="term" value="C:cytoplasm"/>
    <property type="evidence" value="ECO:0000318"/>
    <property type="project" value="GO_Central"/>
</dbReference>
<dbReference type="Gramene" id="mRNA:HanXRQr2_Chr01g0015561">
    <property type="protein sequence ID" value="mRNA:HanXRQr2_Chr01g0015561"/>
    <property type="gene ID" value="HanXRQr2_Chr01g0015561"/>
</dbReference>
<dbReference type="Pfam" id="PF01263">
    <property type="entry name" value="Aldose_epim"/>
    <property type="match status" value="1"/>
</dbReference>
<accession>A0A251VNM9</accession>
<dbReference type="InterPro" id="IPR014718">
    <property type="entry name" value="GH-type_carb-bd"/>
</dbReference>
<dbReference type="OMA" id="KEDLHTW"/>
<protein>
    <submittedName>
        <fullName evidence="1 2">Glucose-6-phosphate 1-epimerase</fullName>
        <ecNumber evidence="1">5.1.3.15</ecNumber>
    </submittedName>
</protein>
<keyword evidence="1" id="KW-0413">Isomerase</keyword>
<reference evidence="2" key="2">
    <citation type="submission" date="2017-02" db="EMBL/GenBank/DDBJ databases">
        <title>Sunflower complete genome.</title>
        <authorList>
            <person name="Langlade N."/>
            <person name="Munos S."/>
        </authorList>
    </citation>
    <scope>NUCLEOTIDE SEQUENCE [LARGE SCALE GENOMIC DNA]</scope>
    <source>
        <tissue evidence="2">Leaves</tissue>
    </source>
</reference>
<dbReference type="InterPro" id="IPR008183">
    <property type="entry name" value="Aldose_1/G6P_1-epimerase"/>
</dbReference>
<reference evidence="1 3" key="1">
    <citation type="journal article" date="2017" name="Nature">
        <title>The sunflower genome provides insights into oil metabolism, flowering and Asterid evolution.</title>
        <authorList>
            <person name="Badouin H."/>
            <person name="Gouzy J."/>
            <person name="Grassa C.J."/>
            <person name="Murat F."/>
            <person name="Staton S.E."/>
            <person name="Cottret L."/>
            <person name="Lelandais-Briere C."/>
            <person name="Owens G.L."/>
            <person name="Carrere S."/>
            <person name="Mayjonade B."/>
            <person name="Legrand L."/>
            <person name="Gill N."/>
            <person name="Kane N.C."/>
            <person name="Bowers J.E."/>
            <person name="Hubner S."/>
            <person name="Bellec A."/>
            <person name="Berard A."/>
            <person name="Berges H."/>
            <person name="Blanchet N."/>
            <person name="Boniface M.C."/>
            <person name="Brunel D."/>
            <person name="Catrice O."/>
            <person name="Chaidir N."/>
            <person name="Claudel C."/>
            <person name="Donnadieu C."/>
            <person name="Faraut T."/>
            <person name="Fievet G."/>
            <person name="Helmstetter N."/>
            <person name="King M."/>
            <person name="Knapp S.J."/>
            <person name="Lai Z."/>
            <person name="Le Paslier M.C."/>
            <person name="Lippi Y."/>
            <person name="Lorenzon L."/>
            <person name="Mandel J.R."/>
            <person name="Marage G."/>
            <person name="Marchand G."/>
            <person name="Marquand E."/>
            <person name="Bret-Mestries E."/>
            <person name="Morien E."/>
            <person name="Nambeesan S."/>
            <person name="Nguyen T."/>
            <person name="Pegot-Espagnet P."/>
            <person name="Pouilly N."/>
            <person name="Raftis F."/>
            <person name="Sallet E."/>
            <person name="Schiex T."/>
            <person name="Thomas J."/>
            <person name="Vandecasteele C."/>
            <person name="Vares D."/>
            <person name="Vear F."/>
            <person name="Vautrin S."/>
            <person name="Crespi M."/>
            <person name="Mangin B."/>
            <person name="Burke J.M."/>
            <person name="Salse J."/>
            <person name="Munos S."/>
            <person name="Vincourt P."/>
            <person name="Rieseberg L.H."/>
            <person name="Langlade N.B."/>
        </authorList>
    </citation>
    <scope>NUCLEOTIDE SEQUENCE [LARGE SCALE GENOMIC DNA]</scope>
    <source>
        <strain evidence="3">cv. SF193</strain>
        <tissue evidence="1">Leaves</tissue>
    </source>
</reference>
<dbReference type="PANTHER" id="PTHR11122:SF53">
    <property type="entry name" value="GLUCOSE-6-PHOSPHATE 1-EPIMERASE"/>
    <property type="match status" value="1"/>
</dbReference>
<dbReference type="InParanoid" id="A0A251VNM9"/>
<evidence type="ECO:0000313" key="3">
    <source>
        <dbReference type="Proteomes" id="UP000215914"/>
    </source>
</evidence>
<evidence type="ECO:0000313" key="1">
    <source>
        <dbReference type="EMBL" id="KAF5821571.1"/>
    </source>
</evidence>
<dbReference type="EMBL" id="MNCJ02000316">
    <property type="protein sequence ID" value="KAF5821571.1"/>
    <property type="molecule type" value="Genomic_DNA"/>
</dbReference>
<dbReference type="STRING" id="4232.A0A251VNM9"/>
<name>A0A251VNM9_HELAN</name>
<dbReference type="OrthoDB" id="1659429at2759"/>
<proteinExistence type="predicted"/>
<gene>
    <name evidence="2" type="ORF">HannXRQ_Chr01g0010411</name>
    <name evidence="1" type="ORF">HanXRQr2_Chr01g0015561</name>
</gene>